<dbReference type="Proteomes" id="UP001520878">
    <property type="component" value="Unassembled WGS sequence"/>
</dbReference>
<dbReference type="EMBL" id="JAJEWP010000002">
    <property type="protein sequence ID" value="MCC2616413.1"/>
    <property type="molecule type" value="Genomic_DNA"/>
</dbReference>
<evidence type="ECO:0000256" key="3">
    <source>
        <dbReference type="SAM" id="MobiDB-lite"/>
    </source>
</evidence>
<keyword evidence="2 5" id="KW-0378">Hydrolase</keyword>
<feature type="compositionally biased region" description="Low complexity" evidence="3">
    <location>
        <begin position="185"/>
        <end position="198"/>
    </location>
</feature>
<name>A0ABS8G7K0_9ALTE</name>
<dbReference type="InterPro" id="IPR020084">
    <property type="entry name" value="NUDIX_hydrolase_CS"/>
</dbReference>
<evidence type="ECO:0000256" key="1">
    <source>
        <dbReference type="ARBA" id="ARBA00001946"/>
    </source>
</evidence>
<evidence type="ECO:0000256" key="2">
    <source>
        <dbReference type="ARBA" id="ARBA00022801"/>
    </source>
</evidence>
<evidence type="ECO:0000313" key="6">
    <source>
        <dbReference type="Proteomes" id="UP001520878"/>
    </source>
</evidence>
<comment type="cofactor">
    <cofactor evidence="1">
        <name>Mg(2+)</name>
        <dbReference type="ChEBI" id="CHEBI:18420"/>
    </cofactor>
</comment>
<dbReference type="GO" id="GO:0016787">
    <property type="term" value="F:hydrolase activity"/>
    <property type="evidence" value="ECO:0007669"/>
    <property type="project" value="UniProtKB-KW"/>
</dbReference>
<dbReference type="PANTHER" id="PTHR43222:SF2">
    <property type="entry name" value="NUDIX HYDROLASE 23, CHLOROPLASTIC"/>
    <property type="match status" value="1"/>
</dbReference>
<sequence>MVREFYPSRLRFIAFIGVLLALGCSEPMPSPPACRVADTVEPRPTANAGCIIRYGNHMLMLRHRVSGKLDLPGGTAHTGESAQCTAHRETFEETGLNVEVRQHLGTFEAGFEVYECIASGGFSEQDQSLPVPDWSRTEVSEILIQDPFATHAKQWRFPPQHLTMLDMFNRTRDSVADSSLSPQIPSTEAPPTATTESPNEVISTENGGH</sequence>
<feature type="domain" description="Nudix hydrolase" evidence="4">
    <location>
        <begin position="42"/>
        <end position="168"/>
    </location>
</feature>
<protein>
    <submittedName>
        <fullName evidence="5">NUDIX hydrolase</fullName>
    </submittedName>
</protein>
<feature type="compositionally biased region" description="Polar residues" evidence="3">
    <location>
        <begin position="200"/>
        <end position="209"/>
    </location>
</feature>
<dbReference type="PROSITE" id="PS00893">
    <property type="entry name" value="NUDIX_BOX"/>
    <property type="match status" value="1"/>
</dbReference>
<evidence type="ECO:0000313" key="5">
    <source>
        <dbReference type="EMBL" id="MCC2616413.1"/>
    </source>
</evidence>
<dbReference type="CDD" id="cd02883">
    <property type="entry name" value="NUDIX_Hydrolase"/>
    <property type="match status" value="1"/>
</dbReference>
<dbReference type="PROSITE" id="PS51257">
    <property type="entry name" value="PROKAR_LIPOPROTEIN"/>
    <property type="match status" value="1"/>
</dbReference>
<gene>
    <name evidence="5" type="ORF">LJ739_09190</name>
</gene>
<dbReference type="PANTHER" id="PTHR43222">
    <property type="entry name" value="NUDIX HYDROLASE 23"/>
    <property type="match status" value="1"/>
</dbReference>
<dbReference type="RefSeq" id="WP_229159666.1">
    <property type="nucleotide sequence ID" value="NZ_JAJEWP010000002.1"/>
</dbReference>
<evidence type="ECO:0000259" key="4">
    <source>
        <dbReference type="PROSITE" id="PS51462"/>
    </source>
</evidence>
<feature type="region of interest" description="Disordered" evidence="3">
    <location>
        <begin position="174"/>
        <end position="209"/>
    </location>
</feature>
<accession>A0ABS8G7K0</accession>
<dbReference type="InterPro" id="IPR000086">
    <property type="entry name" value="NUDIX_hydrolase_dom"/>
</dbReference>
<comment type="caution">
    <text evidence="5">The sequence shown here is derived from an EMBL/GenBank/DDBJ whole genome shotgun (WGS) entry which is preliminary data.</text>
</comment>
<reference evidence="5 6" key="1">
    <citation type="submission" date="2021-10" db="EMBL/GenBank/DDBJ databases">
        <title>Draft genome of Aestuariibacter halophilus JC2043.</title>
        <authorList>
            <person name="Emsley S.A."/>
            <person name="Pfannmuller K.M."/>
            <person name="Ushijima B."/>
            <person name="Saw J.H."/>
            <person name="Videau P."/>
        </authorList>
    </citation>
    <scope>NUCLEOTIDE SEQUENCE [LARGE SCALE GENOMIC DNA]</scope>
    <source>
        <strain evidence="5 6">JC2043</strain>
    </source>
</reference>
<dbReference type="PROSITE" id="PS51462">
    <property type="entry name" value="NUDIX"/>
    <property type="match status" value="1"/>
</dbReference>
<organism evidence="5 6">
    <name type="scientific">Fluctibacter halophilus</name>
    <dbReference type="NCBI Taxonomy" id="226011"/>
    <lineage>
        <taxon>Bacteria</taxon>
        <taxon>Pseudomonadati</taxon>
        <taxon>Pseudomonadota</taxon>
        <taxon>Gammaproteobacteria</taxon>
        <taxon>Alteromonadales</taxon>
        <taxon>Alteromonadaceae</taxon>
        <taxon>Fluctibacter</taxon>
    </lineage>
</organism>
<dbReference type="SUPFAM" id="SSF55811">
    <property type="entry name" value="Nudix"/>
    <property type="match status" value="1"/>
</dbReference>
<dbReference type="Gene3D" id="3.90.79.10">
    <property type="entry name" value="Nucleoside Triphosphate Pyrophosphohydrolase"/>
    <property type="match status" value="1"/>
</dbReference>
<dbReference type="InterPro" id="IPR015797">
    <property type="entry name" value="NUDIX_hydrolase-like_dom_sf"/>
</dbReference>
<keyword evidence="6" id="KW-1185">Reference proteome</keyword>
<proteinExistence type="predicted"/>
<dbReference type="Pfam" id="PF00293">
    <property type="entry name" value="NUDIX"/>
    <property type="match status" value="1"/>
</dbReference>